<dbReference type="Proteomes" id="UP000187941">
    <property type="component" value="Chromosome"/>
</dbReference>
<protein>
    <recommendedName>
        <fullName evidence="4">Capsule assembly Wzi family protein</fullName>
    </recommendedName>
</protein>
<feature type="chain" id="PRO_5012930373" description="Capsule assembly Wzi family protein" evidence="1">
    <location>
        <begin position="21"/>
        <end position="499"/>
    </location>
</feature>
<dbReference type="STRING" id="1178516.AWR27_19940"/>
<evidence type="ECO:0000313" key="2">
    <source>
        <dbReference type="EMBL" id="AQG81391.1"/>
    </source>
</evidence>
<accession>A0A1P9X182</accession>
<evidence type="ECO:0000256" key="1">
    <source>
        <dbReference type="SAM" id="SignalP"/>
    </source>
</evidence>
<dbReference type="RefSeq" id="WP_077132852.1">
    <property type="nucleotide sequence ID" value="NZ_CP014263.1"/>
</dbReference>
<name>A0A1P9X182_9BACT</name>
<evidence type="ECO:0000313" key="3">
    <source>
        <dbReference type="Proteomes" id="UP000187941"/>
    </source>
</evidence>
<feature type="signal peptide" evidence="1">
    <location>
        <begin position="1"/>
        <end position="20"/>
    </location>
</feature>
<keyword evidence="3" id="KW-1185">Reference proteome</keyword>
<dbReference type="AlphaFoldDB" id="A0A1P9X182"/>
<keyword evidence="1" id="KW-0732">Signal</keyword>
<gene>
    <name evidence="2" type="ORF">AWR27_19940</name>
</gene>
<sequence>MKILLFLLSFFLIISNKVWSQTDTTVDRTRHSAVYSAEVAGLGATGPRTPFWLRANQFGIIPANSPAGIAIVSANHTYKFSPYRSRQLSYGVEVVGQAGRASRVVLPQAYVSLDLGRFSLWGGRRKEIIGLGDSTLTSGFYAWSGNALPITKVQFGTNGFAPLGFTRNLIWVHGFFAHGWFANSDSLQGAYLHQKALYVRLGKPGWRVRFTGGVLHNAQWGGRSTFVPSLKATNWQLPDSFSDYLYVLTAREGGPPDSPNLTDHDRVNRIGNHLGSIDFGIEADLGRWQAMGYYQHPFEDKSGVAFQNMPDGLYGLRLQRQSDAGFRIDHILVEYLNTMSQSGSLIGVSRYDGKDDYFNNFQYLDGWAHDRNVIGTPFLSRRADIRADLPYGPERRIWAIANNQVQLYHLAVAGTAGQSRNGQLVRWQIKLSASQNHGAPRLGFQQPIGQFSGLASVVWPLNWLGGSELRTSLALDQGQLLTNAVGGWLSLRKTWKTKR</sequence>
<dbReference type="Gene3D" id="2.40.160.130">
    <property type="entry name" value="Capsule assembly protein Wzi"/>
    <property type="match status" value="1"/>
</dbReference>
<evidence type="ECO:0008006" key="4">
    <source>
        <dbReference type="Google" id="ProtNLM"/>
    </source>
</evidence>
<proteinExistence type="predicted"/>
<reference evidence="2 3" key="1">
    <citation type="submission" date="2016-01" db="EMBL/GenBank/DDBJ databases">
        <authorList>
            <person name="Oliw E.H."/>
        </authorList>
    </citation>
    <scope>NUCLEOTIDE SEQUENCE [LARGE SCALE GENOMIC DNA]</scope>
    <source>
        <strain evidence="2 3">DY10</strain>
    </source>
</reference>
<organism evidence="2 3">
    <name type="scientific">Spirosoma montaniterrae</name>
    <dbReference type="NCBI Taxonomy" id="1178516"/>
    <lineage>
        <taxon>Bacteria</taxon>
        <taxon>Pseudomonadati</taxon>
        <taxon>Bacteroidota</taxon>
        <taxon>Cytophagia</taxon>
        <taxon>Cytophagales</taxon>
        <taxon>Cytophagaceae</taxon>
        <taxon>Spirosoma</taxon>
    </lineage>
</organism>
<dbReference type="InterPro" id="IPR038636">
    <property type="entry name" value="Wzi_sf"/>
</dbReference>
<dbReference type="EMBL" id="CP014263">
    <property type="protein sequence ID" value="AQG81391.1"/>
    <property type="molecule type" value="Genomic_DNA"/>
</dbReference>
<dbReference type="KEGG" id="smon:AWR27_19940"/>